<dbReference type="AlphaFoldDB" id="A0A414P748"/>
<evidence type="ECO:0000313" key="2">
    <source>
        <dbReference type="Proteomes" id="UP000284902"/>
    </source>
</evidence>
<comment type="caution">
    <text evidence="1">The sequence shown here is derived from an EMBL/GenBank/DDBJ whole genome shotgun (WGS) entry which is preliminary data.</text>
</comment>
<reference evidence="1 2" key="1">
    <citation type="submission" date="2018-08" db="EMBL/GenBank/DDBJ databases">
        <title>A genome reference for cultivated species of the human gut microbiota.</title>
        <authorList>
            <person name="Zou Y."/>
            <person name="Xue W."/>
            <person name="Luo G."/>
        </authorList>
    </citation>
    <scope>NUCLEOTIDE SEQUENCE [LARGE SCALE GENOMIC DNA]</scope>
    <source>
        <strain evidence="1 2">AM25-1LB</strain>
    </source>
</reference>
<evidence type="ECO:0000313" key="1">
    <source>
        <dbReference type="EMBL" id="RHF62002.1"/>
    </source>
</evidence>
<sequence>MMIGNSLRKSSIKCMLVFKKEPKSLMTEEIPHHLGFRFFLYFFSFYPFLTDLFQRSSCRKYSFPISLPDGSYE</sequence>
<proteinExistence type="predicted"/>
<accession>A0A414P748</accession>
<organism evidence="1 2">
    <name type="scientific">[Ruminococcus] lactaris</name>
    <dbReference type="NCBI Taxonomy" id="46228"/>
    <lineage>
        <taxon>Bacteria</taxon>
        <taxon>Bacillati</taxon>
        <taxon>Bacillota</taxon>
        <taxon>Clostridia</taxon>
        <taxon>Lachnospirales</taxon>
        <taxon>Lachnospiraceae</taxon>
        <taxon>Mediterraneibacter</taxon>
    </lineage>
</organism>
<name>A0A414P748_9FIRM</name>
<dbReference type="Proteomes" id="UP000284902">
    <property type="component" value="Unassembled WGS sequence"/>
</dbReference>
<dbReference type="EMBL" id="QRHG01000008">
    <property type="protein sequence ID" value="RHF62002.1"/>
    <property type="molecule type" value="Genomic_DNA"/>
</dbReference>
<protein>
    <submittedName>
        <fullName evidence="1">Uncharacterized protein</fullName>
    </submittedName>
</protein>
<gene>
    <name evidence="1" type="ORF">DW672_04665</name>
</gene>